<feature type="non-terminal residue" evidence="2">
    <location>
        <position position="61"/>
    </location>
</feature>
<keyword evidence="1" id="KW-0472">Membrane</keyword>
<keyword evidence="1" id="KW-1133">Transmembrane helix</keyword>
<proteinExistence type="predicted"/>
<evidence type="ECO:0000256" key="1">
    <source>
        <dbReference type="SAM" id="Phobius"/>
    </source>
</evidence>
<dbReference type="EMBL" id="UINC01089458">
    <property type="protein sequence ID" value="SVC40573.1"/>
    <property type="molecule type" value="Genomic_DNA"/>
</dbReference>
<sequence length="61" mass="7089">MISSENITNYSKIKIPKDQIKLFVLQFILISGIVLFSDQQKYLVLFLYTIASIICILNTKY</sequence>
<organism evidence="2">
    <name type="scientific">marine metagenome</name>
    <dbReference type="NCBI Taxonomy" id="408172"/>
    <lineage>
        <taxon>unclassified sequences</taxon>
        <taxon>metagenomes</taxon>
        <taxon>ecological metagenomes</taxon>
    </lineage>
</organism>
<evidence type="ECO:0000313" key="2">
    <source>
        <dbReference type="EMBL" id="SVC40573.1"/>
    </source>
</evidence>
<feature type="transmembrane region" description="Helical" evidence="1">
    <location>
        <begin position="20"/>
        <end position="36"/>
    </location>
</feature>
<name>A0A382LVP4_9ZZZZ</name>
<gene>
    <name evidence="2" type="ORF">METZ01_LOCUS293427</name>
</gene>
<feature type="transmembrane region" description="Helical" evidence="1">
    <location>
        <begin position="42"/>
        <end position="59"/>
    </location>
</feature>
<reference evidence="2" key="1">
    <citation type="submission" date="2018-05" db="EMBL/GenBank/DDBJ databases">
        <authorList>
            <person name="Lanie J.A."/>
            <person name="Ng W.-L."/>
            <person name="Kazmierczak K.M."/>
            <person name="Andrzejewski T.M."/>
            <person name="Davidsen T.M."/>
            <person name="Wayne K.J."/>
            <person name="Tettelin H."/>
            <person name="Glass J.I."/>
            <person name="Rusch D."/>
            <person name="Podicherti R."/>
            <person name="Tsui H.-C.T."/>
            <person name="Winkler M.E."/>
        </authorList>
    </citation>
    <scope>NUCLEOTIDE SEQUENCE</scope>
</reference>
<protein>
    <submittedName>
        <fullName evidence="2">Uncharacterized protein</fullName>
    </submittedName>
</protein>
<keyword evidence="1" id="KW-0812">Transmembrane</keyword>
<accession>A0A382LVP4</accession>
<dbReference type="AlphaFoldDB" id="A0A382LVP4"/>